<dbReference type="Proteomes" id="UP000032141">
    <property type="component" value="Chromosome C6"/>
</dbReference>
<proteinExistence type="predicted"/>
<name>A0A0D3CNY2_BRAOL</name>
<reference evidence="1" key="2">
    <citation type="submission" date="2015-03" db="UniProtKB">
        <authorList>
            <consortium name="EnsemblPlants"/>
        </authorList>
    </citation>
    <scope>IDENTIFICATION</scope>
</reference>
<protein>
    <submittedName>
        <fullName evidence="1">Uncharacterized protein</fullName>
    </submittedName>
</protein>
<dbReference type="EnsemblPlants" id="Bo6g010450.1">
    <property type="protein sequence ID" value="Bo6g010450.1"/>
    <property type="gene ID" value="Bo6g010450"/>
</dbReference>
<dbReference type="Gramene" id="Bo6g010450.1">
    <property type="protein sequence ID" value="Bo6g010450.1"/>
    <property type="gene ID" value="Bo6g010450"/>
</dbReference>
<dbReference type="HOGENOM" id="CLU_1362114_0_0_1"/>
<organism evidence="1 2">
    <name type="scientific">Brassica oleracea var. oleracea</name>
    <dbReference type="NCBI Taxonomy" id="109376"/>
    <lineage>
        <taxon>Eukaryota</taxon>
        <taxon>Viridiplantae</taxon>
        <taxon>Streptophyta</taxon>
        <taxon>Embryophyta</taxon>
        <taxon>Tracheophyta</taxon>
        <taxon>Spermatophyta</taxon>
        <taxon>Magnoliopsida</taxon>
        <taxon>eudicotyledons</taxon>
        <taxon>Gunneridae</taxon>
        <taxon>Pentapetalae</taxon>
        <taxon>rosids</taxon>
        <taxon>malvids</taxon>
        <taxon>Brassicales</taxon>
        <taxon>Brassicaceae</taxon>
        <taxon>Brassiceae</taxon>
        <taxon>Brassica</taxon>
    </lineage>
</organism>
<sequence length="201" mass="23009">MMTWHPPNFDRLVKTSTIDNQSPISSVFVLFSRWCSHRQTLNRSGMTSQNRHTRVNSPFSPPHAYLLIRRTTKHQFSSCREAEHSKPMLLENTTMLQHFLLSHLPIIHSTVARTTIHRHVASNQSRNSRFLFQQSLNQTMRSTLPANLPFPNLNRSLGRASEDKTLAGTSGYDGVDGVIMSFNRFQTFQIVNAPNLDRPIP</sequence>
<accession>A0A0D3CNY2</accession>
<dbReference type="AlphaFoldDB" id="A0A0D3CNY2"/>
<evidence type="ECO:0000313" key="1">
    <source>
        <dbReference type="EnsemblPlants" id="Bo6g010450.1"/>
    </source>
</evidence>
<reference evidence="1 2" key="1">
    <citation type="journal article" date="2014" name="Genome Biol.">
        <title>Transcriptome and methylome profiling reveals relics of genome dominance in the mesopolyploid Brassica oleracea.</title>
        <authorList>
            <person name="Parkin I.A."/>
            <person name="Koh C."/>
            <person name="Tang H."/>
            <person name="Robinson S.J."/>
            <person name="Kagale S."/>
            <person name="Clarke W.E."/>
            <person name="Town C.D."/>
            <person name="Nixon J."/>
            <person name="Krishnakumar V."/>
            <person name="Bidwell S.L."/>
            <person name="Denoeud F."/>
            <person name="Belcram H."/>
            <person name="Links M.G."/>
            <person name="Just J."/>
            <person name="Clarke C."/>
            <person name="Bender T."/>
            <person name="Huebert T."/>
            <person name="Mason A.S."/>
            <person name="Pires J.C."/>
            <person name="Barker G."/>
            <person name="Moore J."/>
            <person name="Walley P.G."/>
            <person name="Manoli S."/>
            <person name="Batley J."/>
            <person name="Edwards D."/>
            <person name="Nelson M.N."/>
            <person name="Wang X."/>
            <person name="Paterson A.H."/>
            <person name="King G."/>
            <person name="Bancroft I."/>
            <person name="Chalhoub B."/>
            <person name="Sharpe A.G."/>
        </authorList>
    </citation>
    <scope>NUCLEOTIDE SEQUENCE</scope>
    <source>
        <strain evidence="1 2">cv. TO1000</strain>
    </source>
</reference>
<keyword evidence="2" id="KW-1185">Reference proteome</keyword>
<evidence type="ECO:0000313" key="2">
    <source>
        <dbReference type="Proteomes" id="UP000032141"/>
    </source>
</evidence>